<accession>A0A6J4TPT3</accession>
<dbReference type="InterPro" id="IPR007730">
    <property type="entry name" value="SPOR-like_dom"/>
</dbReference>
<keyword evidence="2" id="KW-0472">Membrane</keyword>
<gene>
    <name evidence="4" type="ORF">AVDCRST_MAG23-935</name>
</gene>
<dbReference type="Pfam" id="PF05036">
    <property type="entry name" value="SPOR"/>
    <property type="match status" value="1"/>
</dbReference>
<dbReference type="EMBL" id="CADCWD010000033">
    <property type="protein sequence ID" value="CAA9529432.1"/>
    <property type="molecule type" value="Genomic_DNA"/>
</dbReference>
<reference evidence="4" key="1">
    <citation type="submission" date="2020-02" db="EMBL/GenBank/DDBJ databases">
        <authorList>
            <person name="Meier V. D."/>
        </authorList>
    </citation>
    <scope>NUCLEOTIDE SEQUENCE</scope>
    <source>
        <strain evidence="4">AVDCRST_MAG23</strain>
    </source>
</reference>
<dbReference type="GO" id="GO:0042834">
    <property type="term" value="F:peptidoglycan binding"/>
    <property type="evidence" value="ECO:0007669"/>
    <property type="project" value="InterPro"/>
</dbReference>
<organism evidence="4">
    <name type="scientific">uncultured Sphingosinicella sp</name>
    <dbReference type="NCBI Taxonomy" id="478748"/>
    <lineage>
        <taxon>Bacteria</taxon>
        <taxon>Pseudomonadati</taxon>
        <taxon>Pseudomonadota</taxon>
        <taxon>Alphaproteobacteria</taxon>
        <taxon>Sphingomonadales</taxon>
        <taxon>Sphingosinicellaceae</taxon>
        <taxon>Sphingosinicella</taxon>
        <taxon>environmental samples</taxon>
    </lineage>
</organism>
<evidence type="ECO:0000259" key="3">
    <source>
        <dbReference type="Pfam" id="PF05036"/>
    </source>
</evidence>
<sequence length="238" mass="23966">MTDVRADDDDRLPWLEAVDEDETRDGPSAAKLIAFVVIGLVAIGLIVGGLFWMGNRGNDGGDAAPGAGADDTLIAAPQGDYKVKPSDPGGMKVEGQGGTALAASEGAEPKGKINVNAVTEAPVTAQPKAAQPAPAATPTQVAVARPTPAPAATPAAQPAAAAGGGATIQLGAFDSAATANSAWKAMSGRFKYLAPLSQSVMTANVKGKTYYRLRASGPGARDICRRLEVAGETCIVVS</sequence>
<name>A0A6J4TPT3_9SPHN</name>
<evidence type="ECO:0000256" key="1">
    <source>
        <dbReference type="SAM" id="MobiDB-lite"/>
    </source>
</evidence>
<proteinExistence type="predicted"/>
<feature type="transmembrane region" description="Helical" evidence="2">
    <location>
        <begin position="32"/>
        <end position="52"/>
    </location>
</feature>
<protein>
    <recommendedName>
        <fullName evidence="3">SPOR domain-containing protein</fullName>
    </recommendedName>
</protein>
<keyword evidence="2" id="KW-0812">Transmembrane</keyword>
<evidence type="ECO:0000313" key="4">
    <source>
        <dbReference type="EMBL" id="CAA9529432.1"/>
    </source>
</evidence>
<keyword evidence="2" id="KW-1133">Transmembrane helix</keyword>
<feature type="region of interest" description="Disordered" evidence="1">
    <location>
        <begin position="128"/>
        <end position="158"/>
    </location>
</feature>
<evidence type="ECO:0000256" key="2">
    <source>
        <dbReference type="SAM" id="Phobius"/>
    </source>
</evidence>
<dbReference type="AlphaFoldDB" id="A0A6J4TPT3"/>
<feature type="domain" description="SPOR" evidence="3">
    <location>
        <begin position="163"/>
        <end position="237"/>
    </location>
</feature>